<dbReference type="InterPro" id="IPR004181">
    <property type="entry name" value="Znf_MIZ"/>
</dbReference>
<dbReference type="GO" id="GO:0061665">
    <property type="term" value="F:SUMO ligase activity"/>
    <property type="evidence" value="ECO:0007669"/>
    <property type="project" value="TreeGrafter"/>
</dbReference>
<evidence type="ECO:0000313" key="6">
    <source>
        <dbReference type="EMBL" id="OHT17158.1"/>
    </source>
</evidence>
<dbReference type="PANTHER" id="PTHR10782">
    <property type="entry name" value="ZINC FINGER MIZ DOMAIN-CONTAINING PROTEIN"/>
    <property type="match status" value="1"/>
</dbReference>
<dbReference type="RefSeq" id="XP_068370294.1">
    <property type="nucleotide sequence ID" value="XM_068513669.1"/>
</dbReference>
<evidence type="ECO:0000313" key="7">
    <source>
        <dbReference type="Proteomes" id="UP000179807"/>
    </source>
</evidence>
<organism evidence="6 7">
    <name type="scientific">Tritrichomonas foetus</name>
    <dbReference type="NCBI Taxonomy" id="1144522"/>
    <lineage>
        <taxon>Eukaryota</taxon>
        <taxon>Metamonada</taxon>
        <taxon>Parabasalia</taxon>
        <taxon>Tritrichomonadida</taxon>
        <taxon>Tritrichomonadidae</taxon>
        <taxon>Tritrichomonas</taxon>
    </lineage>
</organism>
<dbReference type="InterPro" id="IPR013083">
    <property type="entry name" value="Znf_RING/FYVE/PHD"/>
</dbReference>
<comment type="caution">
    <text evidence="6">The sequence shown here is derived from an EMBL/GenBank/DDBJ whole genome shotgun (WGS) entry which is preliminary data.</text>
</comment>
<dbReference type="Gene3D" id="3.30.40.10">
    <property type="entry name" value="Zinc/RING finger domain, C3HC4 (zinc finger)"/>
    <property type="match status" value="1"/>
</dbReference>
<keyword evidence="3" id="KW-0862">Zinc</keyword>
<proteinExistence type="predicted"/>
<accession>A0A1J4L5E3</accession>
<dbReference type="VEuPathDB" id="TrichDB:TRFO_41268"/>
<dbReference type="GeneID" id="94848373"/>
<protein>
    <submittedName>
        <fullName evidence="6">MIZ zinc finger family protein</fullName>
    </submittedName>
</protein>
<feature type="domain" description="SP-RING-type" evidence="5">
    <location>
        <begin position="134"/>
        <end position="213"/>
    </location>
</feature>
<evidence type="ECO:0000259" key="5">
    <source>
        <dbReference type="PROSITE" id="PS51044"/>
    </source>
</evidence>
<evidence type="ECO:0000256" key="1">
    <source>
        <dbReference type="ARBA" id="ARBA00022723"/>
    </source>
</evidence>
<dbReference type="AlphaFoldDB" id="A0A1J4L5E3"/>
<sequence>MKIFRKKTHQVHPMHFHHHFSSPSSFIPHDEPSKKKTCVAQRHARLCNVPPEIMNQIVFRRNSFNNNPQAANCGSPLAYNAAQQMNFTPRVTPVQLNMNPLMRYINYSNPISQKFMKNSPEIDAAIEEIIFRRPKADPFPTTNGVSYVCPHSSVVITCPGRGVNCKHAQCFDIRRYLMMPPDPSLCPICGQVLNYIDLRFDPLFFNFKKKLENVGNSGDGWSDFNSSQAPDFLSL</sequence>
<dbReference type="GO" id="GO:0008270">
    <property type="term" value="F:zinc ion binding"/>
    <property type="evidence" value="ECO:0007669"/>
    <property type="project" value="UniProtKB-KW"/>
</dbReference>
<dbReference type="GO" id="GO:0016925">
    <property type="term" value="P:protein sumoylation"/>
    <property type="evidence" value="ECO:0007669"/>
    <property type="project" value="TreeGrafter"/>
</dbReference>
<evidence type="ECO:0000256" key="4">
    <source>
        <dbReference type="PROSITE-ProRule" id="PRU00452"/>
    </source>
</evidence>
<keyword evidence="7" id="KW-1185">Reference proteome</keyword>
<dbReference type="Pfam" id="PF02891">
    <property type="entry name" value="zf-MIZ"/>
    <property type="match status" value="1"/>
</dbReference>
<evidence type="ECO:0000256" key="3">
    <source>
        <dbReference type="ARBA" id="ARBA00022833"/>
    </source>
</evidence>
<dbReference type="GO" id="GO:0000785">
    <property type="term" value="C:chromatin"/>
    <property type="evidence" value="ECO:0007669"/>
    <property type="project" value="TreeGrafter"/>
</dbReference>
<dbReference type="Proteomes" id="UP000179807">
    <property type="component" value="Unassembled WGS sequence"/>
</dbReference>
<reference evidence="6" key="1">
    <citation type="submission" date="2016-10" db="EMBL/GenBank/DDBJ databases">
        <authorList>
            <person name="Benchimol M."/>
            <person name="Almeida L.G."/>
            <person name="Vasconcelos A.T."/>
            <person name="Perreira-Neves A."/>
            <person name="Rosa I.A."/>
            <person name="Tasca T."/>
            <person name="Bogo M.R."/>
            <person name="de Souza W."/>
        </authorList>
    </citation>
    <scope>NUCLEOTIDE SEQUENCE [LARGE SCALE GENOMIC DNA]</scope>
    <source>
        <strain evidence="6">K</strain>
    </source>
</reference>
<keyword evidence="1" id="KW-0479">Metal-binding</keyword>
<dbReference type="PROSITE" id="PS51044">
    <property type="entry name" value="ZF_SP_RING"/>
    <property type="match status" value="1"/>
</dbReference>
<keyword evidence="2 4" id="KW-0863">Zinc-finger</keyword>
<name>A0A1J4L5E3_9EUKA</name>
<dbReference type="OrthoDB" id="28127at2759"/>
<gene>
    <name evidence="6" type="ORF">TRFO_41268</name>
</gene>
<dbReference type="PANTHER" id="PTHR10782:SF4">
    <property type="entry name" value="TONALLI, ISOFORM E"/>
    <property type="match status" value="1"/>
</dbReference>
<dbReference type="EMBL" id="MLAK01000034">
    <property type="protein sequence ID" value="OHT17158.1"/>
    <property type="molecule type" value="Genomic_DNA"/>
</dbReference>
<evidence type="ECO:0000256" key="2">
    <source>
        <dbReference type="ARBA" id="ARBA00022771"/>
    </source>
</evidence>